<dbReference type="Pfam" id="PF01612">
    <property type="entry name" value="DNA_pol_A_exo1"/>
    <property type="match status" value="1"/>
</dbReference>
<accession>A0A8J5MVL7</accession>
<keyword evidence="17" id="KW-1185">Reference proteome</keyword>
<evidence type="ECO:0000256" key="9">
    <source>
        <dbReference type="ARBA" id="ARBA00022989"/>
    </source>
</evidence>
<keyword evidence="4" id="KW-0812">Transmembrane</keyword>
<comment type="similarity">
    <text evidence="12">Belongs to the EXD2 family.</text>
</comment>
<dbReference type="Proteomes" id="UP000747542">
    <property type="component" value="Unassembled WGS sequence"/>
</dbReference>
<proteinExistence type="inferred from homology"/>
<protein>
    <recommendedName>
        <fullName evidence="13">Exonuclease 3'-5' domain-containing protein 2</fullName>
    </recommendedName>
</protein>
<dbReference type="SMART" id="SM00474">
    <property type="entry name" value="35EXOc"/>
    <property type="match status" value="1"/>
</dbReference>
<dbReference type="GO" id="GO:0003676">
    <property type="term" value="F:nucleic acid binding"/>
    <property type="evidence" value="ECO:0007669"/>
    <property type="project" value="InterPro"/>
</dbReference>
<comment type="subcellular location">
    <subcellularLocation>
        <location evidence="3">Mitochondrion membrane</location>
    </subcellularLocation>
</comment>
<keyword evidence="7" id="KW-0378">Hydrolase</keyword>
<dbReference type="GO" id="GO:0000175">
    <property type="term" value="F:3'-5'-RNA exonuclease activity"/>
    <property type="evidence" value="ECO:0007669"/>
    <property type="project" value="UniProtKB-ARBA"/>
</dbReference>
<name>A0A8J5MVL7_HOMAM</name>
<evidence type="ECO:0000256" key="12">
    <source>
        <dbReference type="ARBA" id="ARBA00061005"/>
    </source>
</evidence>
<comment type="caution">
    <text evidence="16">The sequence shown here is derived from an EMBL/GenBank/DDBJ whole genome shotgun (WGS) entry which is preliminary data.</text>
</comment>
<keyword evidence="11" id="KW-0472">Membrane</keyword>
<evidence type="ECO:0000256" key="1">
    <source>
        <dbReference type="ARBA" id="ARBA00001936"/>
    </source>
</evidence>
<evidence type="ECO:0000256" key="8">
    <source>
        <dbReference type="ARBA" id="ARBA00022839"/>
    </source>
</evidence>
<evidence type="ECO:0000256" key="3">
    <source>
        <dbReference type="ARBA" id="ARBA00004325"/>
    </source>
</evidence>
<comment type="cofactor">
    <cofactor evidence="2">
        <name>Mg(2+)</name>
        <dbReference type="ChEBI" id="CHEBI:18420"/>
    </cofactor>
</comment>
<feature type="domain" description="3'-5' exonuclease" evidence="15">
    <location>
        <begin position="56"/>
        <end position="245"/>
    </location>
</feature>
<dbReference type="GO" id="GO:0006310">
    <property type="term" value="P:DNA recombination"/>
    <property type="evidence" value="ECO:0007669"/>
    <property type="project" value="UniProtKB-ARBA"/>
</dbReference>
<dbReference type="GO" id="GO:0046872">
    <property type="term" value="F:metal ion binding"/>
    <property type="evidence" value="ECO:0007669"/>
    <property type="project" value="UniProtKB-KW"/>
</dbReference>
<reference evidence="16" key="1">
    <citation type="journal article" date="2021" name="Sci. Adv.">
        <title>The American lobster genome reveals insights on longevity, neural, and immune adaptations.</title>
        <authorList>
            <person name="Polinski J.M."/>
            <person name="Zimin A.V."/>
            <person name="Clark K.F."/>
            <person name="Kohn A.B."/>
            <person name="Sadowski N."/>
            <person name="Timp W."/>
            <person name="Ptitsyn A."/>
            <person name="Khanna P."/>
            <person name="Romanova D.Y."/>
            <person name="Williams P."/>
            <person name="Greenwood S.J."/>
            <person name="Moroz L.L."/>
            <person name="Walt D.R."/>
            <person name="Bodnar A.G."/>
        </authorList>
    </citation>
    <scope>NUCLEOTIDE SEQUENCE</scope>
    <source>
        <strain evidence="16">GMGI-L3</strain>
    </source>
</reference>
<evidence type="ECO:0000256" key="14">
    <source>
        <dbReference type="SAM" id="MobiDB-lite"/>
    </source>
</evidence>
<keyword evidence="9" id="KW-1133">Transmembrane helix</keyword>
<dbReference type="GO" id="GO:0031966">
    <property type="term" value="C:mitochondrial membrane"/>
    <property type="evidence" value="ECO:0007669"/>
    <property type="project" value="UniProtKB-SubCell"/>
</dbReference>
<evidence type="ECO:0000256" key="13">
    <source>
        <dbReference type="ARBA" id="ARBA00069878"/>
    </source>
</evidence>
<evidence type="ECO:0000313" key="16">
    <source>
        <dbReference type="EMBL" id="KAG7164674.1"/>
    </source>
</evidence>
<dbReference type="OrthoDB" id="1920326at2759"/>
<dbReference type="PANTHER" id="PTHR13620">
    <property type="entry name" value="3-5 EXONUCLEASE"/>
    <property type="match status" value="1"/>
</dbReference>
<gene>
    <name evidence="16" type="primary">EXD2-L2</name>
    <name evidence="16" type="ORF">Hamer_G005064</name>
</gene>
<feature type="region of interest" description="Disordered" evidence="14">
    <location>
        <begin position="604"/>
        <end position="630"/>
    </location>
</feature>
<evidence type="ECO:0000259" key="15">
    <source>
        <dbReference type="SMART" id="SM00474"/>
    </source>
</evidence>
<keyword evidence="5" id="KW-0540">Nuclease</keyword>
<dbReference type="AlphaFoldDB" id="A0A8J5MVL7"/>
<evidence type="ECO:0000256" key="6">
    <source>
        <dbReference type="ARBA" id="ARBA00022723"/>
    </source>
</evidence>
<dbReference type="FunFam" id="3.30.420.10:FF:000041">
    <property type="entry name" value="Exonuclease 3'-5' domain containing 2"/>
    <property type="match status" value="1"/>
</dbReference>
<dbReference type="InterPro" id="IPR002562">
    <property type="entry name" value="3'-5'_exonuclease_dom"/>
</dbReference>
<evidence type="ECO:0000256" key="2">
    <source>
        <dbReference type="ARBA" id="ARBA00001946"/>
    </source>
</evidence>
<evidence type="ECO:0000313" key="17">
    <source>
        <dbReference type="Proteomes" id="UP000747542"/>
    </source>
</evidence>
<evidence type="ECO:0000256" key="4">
    <source>
        <dbReference type="ARBA" id="ARBA00022692"/>
    </source>
</evidence>
<dbReference type="GO" id="GO:0005634">
    <property type="term" value="C:nucleus"/>
    <property type="evidence" value="ECO:0007669"/>
    <property type="project" value="TreeGrafter"/>
</dbReference>
<keyword evidence="10" id="KW-0496">Mitochondrion</keyword>
<dbReference type="PANTHER" id="PTHR13620:SF104">
    <property type="entry name" value="EXONUCLEASE 3'-5' DOMAIN-CONTAINING PROTEIN 2"/>
    <property type="match status" value="1"/>
</dbReference>
<dbReference type="CDD" id="cd06141">
    <property type="entry name" value="WRN_exo"/>
    <property type="match status" value="1"/>
</dbReference>
<sequence length="854" mass="96761">MFDRWIRDRSTLTGGILLGIGSGGMILYHRNNISQTVRSWRLLRLVKTAEKKIHVVNCEETWMKVEPLLYREAQQDGAVGFDCEWVQVRGRRRPVALLQLASCSGLCVLVRLSHMKPNFPHTLRTLLEDKTILKVGVAPLEDSNYLAADYNLKVRGCVDLRYLVLQCHKSELCGEEDTLDGDKLPGGMGLNALSQKYLGHSLDKDWRVRASDWEADVLTKRQEKYAAEDALVGVHILVTLMKRLWVTSSLLLPFLPPTLWCHHLASAIHHACQTFTDVRFSSSSKQLDAGPTSTGRPAPVRIKPSSRAYSTRKGPLYHNCQLTAPDGESLCTCDPKKAHWYIEKGLGVLVSEDPLVVRLNFEPSGRPQIEREDGKFYLQERHNVCVVCGTGESYIRKNVVPHEYRKHFPDILKDHQSHDVVLLCLECHRQSTLHDTVLRNMLAKEFDAPIGTERDVKVTIDPYRKIVKNAAGALLRSRAKIPHKRVIELEDVVKNYFNVEEVNEKHLHDAANMDVKNWNEGYQAHGQKVYEAYEKIGLVKLEQRWRQHFLDIMKPQFMPNCWSVTHNTYKMKLKMSQYPLDHPERLKYKVILVGLEGNIDIPYGPQPSREVTPVHSTHNNRDKSPESLVPYSSLHCESGSTLETKGMRELESSAPKIIVIEETFSITNENIILHTNKENSDSTDAKLCKLGCMDSVINESVNTNFVTTVNQIDEGCKDNESTSSIINTLSSGETDIANKNIDALKSGDTDNTGEVIENSLPVRCGVKVEDDERKSFMSGELLENFDPQDLDIGDAPLDVVFQRMTKKKTDVDMSVYHDSKVERIQTTNSVFDILCEDVKARGEVLTHHSSDYTQ</sequence>
<evidence type="ECO:0000256" key="5">
    <source>
        <dbReference type="ARBA" id="ARBA00022722"/>
    </source>
</evidence>
<evidence type="ECO:0000256" key="11">
    <source>
        <dbReference type="ARBA" id="ARBA00023136"/>
    </source>
</evidence>
<evidence type="ECO:0000256" key="7">
    <source>
        <dbReference type="ARBA" id="ARBA00022801"/>
    </source>
</evidence>
<organism evidence="16 17">
    <name type="scientific">Homarus americanus</name>
    <name type="common">American lobster</name>
    <dbReference type="NCBI Taxonomy" id="6706"/>
    <lineage>
        <taxon>Eukaryota</taxon>
        <taxon>Metazoa</taxon>
        <taxon>Ecdysozoa</taxon>
        <taxon>Arthropoda</taxon>
        <taxon>Crustacea</taxon>
        <taxon>Multicrustacea</taxon>
        <taxon>Malacostraca</taxon>
        <taxon>Eumalacostraca</taxon>
        <taxon>Eucarida</taxon>
        <taxon>Decapoda</taxon>
        <taxon>Pleocyemata</taxon>
        <taxon>Astacidea</taxon>
        <taxon>Nephropoidea</taxon>
        <taxon>Nephropidae</taxon>
        <taxon>Homarus</taxon>
    </lineage>
</organism>
<dbReference type="InterPro" id="IPR051132">
    <property type="entry name" value="3-5_Exonuclease_domain"/>
</dbReference>
<comment type="cofactor">
    <cofactor evidence="1">
        <name>Mn(2+)</name>
        <dbReference type="ChEBI" id="CHEBI:29035"/>
    </cofactor>
</comment>
<dbReference type="EMBL" id="JAHLQT010024959">
    <property type="protein sequence ID" value="KAG7164674.1"/>
    <property type="molecule type" value="Genomic_DNA"/>
</dbReference>
<evidence type="ECO:0000256" key="10">
    <source>
        <dbReference type="ARBA" id="ARBA00023128"/>
    </source>
</evidence>
<keyword evidence="8 16" id="KW-0269">Exonuclease</keyword>
<keyword evidence="6" id="KW-0479">Metal-binding</keyword>